<dbReference type="OrthoDB" id="5835829at2759"/>
<evidence type="ECO:0000256" key="2">
    <source>
        <dbReference type="ARBA" id="ARBA00022679"/>
    </source>
</evidence>
<dbReference type="Pfam" id="PF00201">
    <property type="entry name" value="UDPGT"/>
    <property type="match status" value="1"/>
</dbReference>
<comment type="caution">
    <text evidence="4">The sequence shown here is derived from an EMBL/GenBank/DDBJ whole genome shotgun (WGS) entry which is preliminary data.</text>
</comment>
<dbReference type="InterPro" id="IPR035595">
    <property type="entry name" value="UDP_glycos_trans_CS"/>
</dbReference>
<dbReference type="InterPro" id="IPR002213">
    <property type="entry name" value="UDP_glucos_trans"/>
</dbReference>
<comment type="similarity">
    <text evidence="1 3">Belongs to the UDP-glycosyltransferase family.</text>
</comment>
<reference evidence="4" key="1">
    <citation type="submission" date="2020-10" db="EMBL/GenBank/DDBJ databases">
        <authorList>
            <person name="Han B."/>
            <person name="Lu T."/>
            <person name="Zhao Q."/>
            <person name="Huang X."/>
            <person name="Zhao Y."/>
        </authorList>
    </citation>
    <scope>NUCLEOTIDE SEQUENCE</scope>
</reference>
<name>A0A811NFF7_9POAL</name>
<dbReference type="PROSITE" id="PS00375">
    <property type="entry name" value="UDPGT"/>
    <property type="match status" value="1"/>
</dbReference>
<evidence type="ECO:0000256" key="1">
    <source>
        <dbReference type="ARBA" id="ARBA00009995"/>
    </source>
</evidence>
<dbReference type="Gene3D" id="3.40.50.2000">
    <property type="entry name" value="Glycogen Phosphorylase B"/>
    <property type="match status" value="1"/>
</dbReference>
<dbReference type="FunFam" id="3.40.50.2000:FF:000037">
    <property type="entry name" value="Glycosyltransferase"/>
    <property type="match status" value="1"/>
</dbReference>
<dbReference type="CDD" id="cd03784">
    <property type="entry name" value="GT1_Gtf-like"/>
    <property type="match status" value="1"/>
</dbReference>
<accession>A0A811NFF7</accession>
<evidence type="ECO:0000256" key="3">
    <source>
        <dbReference type="RuleBase" id="RU003718"/>
    </source>
</evidence>
<proteinExistence type="inferred from homology"/>
<protein>
    <recommendedName>
        <fullName evidence="6">UDP-glycosyltransferases domain-containing protein</fullName>
    </recommendedName>
</protein>
<evidence type="ECO:0000313" key="4">
    <source>
        <dbReference type="EMBL" id="CAD6220382.1"/>
    </source>
</evidence>
<evidence type="ECO:0000313" key="5">
    <source>
        <dbReference type="Proteomes" id="UP000604825"/>
    </source>
</evidence>
<keyword evidence="3" id="KW-0328">Glycosyltransferase</keyword>
<evidence type="ECO:0008006" key="6">
    <source>
        <dbReference type="Google" id="ProtNLM"/>
    </source>
</evidence>
<dbReference type="AlphaFoldDB" id="A0A811NFF7"/>
<keyword evidence="2 3" id="KW-0808">Transferase</keyword>
<dbReference type="Proteomes" id="UP000604825">
    <property type="component" value="Unassembled WGS sequence"/>
</dbReference>
<dbReference type="PANTHER" id="PTHR48049:SF141">
    <property type="entry name" value="OS07G0201500 PROTEIN"/>
    <property type="match status" value="1"/>
</dbReference>
<dbReference type="InterPro" id="IPR050481">
    <property type="entry name" value="UDP-glycosyltransf_plant"/>
</dbReference>
<dbReference type="PANTHER" id="PTHR48049">
    <property type="entry name" value="GLYCOSYLTRANSFERASE"/>
    <property type="match status" value="1"/>
</dbReference>
<dbReference type="GO" id="GO:0035251">
    <property type="term" value="F:UDP-glucosyltransferase activity"/>
    <property type="evidence" value="ECO:0007669"/>
    <property type="project" value="InterPro"/>
</dbReference>
<dbReference type="SUPFAM" id="SSF53756">
    <property type="entry name" value="UDP-Glycosyltransferase/glycogen phosphorylase"/>
    <property type="match status" value="1"/>
</dbReference>
<organism evidence="4 5">
    <name type="scientific">Miscanthus lutarioriparius</name>
    <dbReference type="NCBI Taxonomy" id="422564"/>
    <lineage>
        <taxon>Eukaryota</taxon>
        <taxon>Viridiplantae</taxon>
        <taxon>Streptophyta</taxon>
        <taxon>Embryophyta</taxon>
        <taxon>Tracheophyta</taxon>
        <taxon>Spermatophyta</taxon>
        <taxon>Magnoliopsida</taxon>
        <taxon>Liliopsida</taxon>
        <taxon>Poales</taxon>
        <taxon>Poaceae</taxon>
        <taxon>PACMAD clade</taxon>
        <taxon>Panicoideae</taxon>
        <taxon>Andropogonodae</taxon>
        <taxon>Andropogoneae</taxon>
        <taxon>Saccharinae</taxon>
        <taxon>Miscanthus</taxon>
    </lineage>
</organism>
<sequence length="235" mass="26076">MTRLQECKSTPLTAENVHELALGLELSGARFLWALRLPSGVSTTPPLLPDGFEARTRGRGAMCTGWVPQMRVLAHAAVGAFLTHCGWGSVVESLRFGHPLVMLPFIVDQGLIARIMAERGVGVEVARRDDDGSFGRDDVAEAVRRVMVEEGEEGKMLALNARKLREEVVGDDAGRQERYVDELVNCLQRHCFTRLSLLIELVLVSDSKVLRDAIEMRRGMMQARPPPLRAVTDYQ</sequence>
<keyword evidence="5" id="KW-1185">Reference proteome</keyword>
<dbReference type="EMBL" id="CAJGYO010000003">
    <property type="protein sequence ID" value="CAD6220382.1"/>
    <property type="molecule type" value="Genomic_DNA"/>
</dbReference>
<gene>
    <name evidence="4" type="ORF">NCGR_LOCUS13874</name>
</gene>